<proteinExistence type="predicted"/>
<dbReference type="PANTHER" id="PTHR46512:SF1">
    <property type="entry name" value="PEPTIDYLPROLYL ISOMERASE"/>
    <property type="match status" value="1"/>
</dbReference>
<evidence type="ECO:0000256" key="1">
    <source>
        <dbReference type="ARBA" id="ARBA00022737"/>
    </source>
</evidence>
<dbReference type="EMBL" id="GGYP01006616">
    <property type="protein sequence ID" value="MDE51387.1"/>
    <property type="molecule type" value="Transcribed_RNA"/>
</dbReference>
<accession>A0A6G1SMI0</accession>
<keyword evidence="2" id="KW-0802">TPR repeat</keyword>
<dbReference type="GO" id="GO:0044183">
    <property type="term" value="F:protein folding chaperone"/>
    <property type="evidence" value="ECO:0007669"/>
    <property type="project" value="TreeGrafter"/>
</dbReference>
<name>A0A6G1SMI0_9ACAR</name>
<dbReference type="PROSITE" id="PS50059">
    <property type="entry name" value="FKBP_PPIASE"/>
    <property type="match status" value="1"/>
</dbReference>
<dbReference type="AlphaFoldDB" id="A0A6G1SMI0"/>
<keyword evidence="3" id="KW-0697">Rotamase</keyword>
<evidence type="ECO:0000256" key="2">
    <source>
        <dbReference type="ARBA" id="ARBA00022803"/>
    </source>
</evidence>
<sequence length="201" mass="23253">MPQDETDDWEDLLGTGTVMKQVVVHGSRASVDELDGINLEAPRKFFASIDIETRLEDRLLETESHKDFLINNEADIFPGAHLVIPLMELNETSRYRFDPKFVYGQTGNPPEVPPNAILECTITLKSRAPYDEFLERLTFTERYNLAKRKRDRGIFWYHREDYDSSISVFQSIIDLCQDLGEENENHERGVNSEQEVPMVRG</sequence>
<dbReference type="GO" id="GO:0043066">
    <property type="term" value="P:negative regulation of apoptotic process"/>
    <property type="evidence" value="ECO:0007669"/>
    <property type="project" value="TreeGrafter"/>
</dbReference>
<dbReference type="EC" id="5.2.1.8" evidence="3"/>
<dbReference type="InterPro" id="IPR046357">
    <property type="entry name" value="PPIase_dom_sf"/>
</dbReference>
<keyword evidence="3 5" id="KW-0413">Isomerase</keyword>
<evidence type="ECO:0000259" key="4">
    <source>
        <dbReference type="PROSITE" id="PS50059"/>
    </source>
</evidence>
<dbReference type="InterPro" id="IPR001179">
    <property type="entry name" value="PPIase_FKBP_dom"/>
</dbReference>
<feature type="domain" description="PPIase FKBP-type" evidence="4">
    <location>
        <begin position="44"/>
        <end position="128"/>
    </location>
</feature>
<protein>
    <recommendedName>
        <fullName evidence="3">peptidylprolyl isomerase</fullName>
        <ecNumber evidence="3">5.2.1.8</ecNumber>
    </recommendedName>
</protein>
<organism evidence="5">
    <name type="scientific">Aceria tosichella</name>
    <name type="common">wheat curl mite</name>
    <dbReference type="NCBI Taxonomy" id="561515"/>
    <lineage>
        <taxon>Eukaryota</taxon>
        <taxon>Metazoa</taxon>
        <taxon>Ecdysozoa</taxon>
        <taxon>Arthropoda</taxon>
        <taxon>Chelicerata</taxon>
        <taxon>Arachnida</taxon>
        <taxon>Acari</taxon>
        <taxon>Acariformes</taxon>
        <taxon>Trombidiformes</taxon>
        <taxon>Prostigmata</taxon>
        <taxon>Eupodina</taxon>
        <taxon>Eriophyoidea</taxon>
        <taxon>Eriophyidae</taxon>
        <taxon>Eriophyinae</taxon>
        <taxon>Aceriini</taxon>
        <taxon>Aceria</taxon>
    </lineage>
</organism>
<dbReference type="GO" id="GO:0005829">
    <property type="term" value="C:cytosol"/>
    <property type="evidence" value="ECO:0007669"/>
    <property type="project" value="TreeGrafter"/>
</dbReference>
<dbReference type="GO" id="GO:0005740">
    <property type="term" value="C:mitochondrial envelope"/>
    <property type="evidence" value="ECO:0007669"/>
    <property type="project" value="TreeGrafter"/>
</dbReference>
<keyword evidence="1" id="KW-0677">Repeat</keyword>
<dbReference type="PANTHER" id="PTHR46512">
    <property type="entry name" value="PEPTIDYLPROLYL ISOMERASE"/>
    <property type="match status" value="1"/>
</dbReference>
<dbReference type="SUPFAM" id="SSF54534">
    <property type="entry name" value="FKBP-like"/>
    <property type="match status" value="1"/>
</dbReference>
<comment type="catalytic activity">
    <reaction evidence="3">
        <text>[protein]-peptidylproline (omega=180) = [protein]-peptidylproline (omega=0)</text>
        <dbReference type="Rhea" id="RHEA:16237"/>
        <dbReference type="Rhea" id="RHEA-COMP:10747"/>
        <dbReference type="Rhea" id="RHEA-COMP:10748"/>
        <dbReference type="ChEBI" id="CHEBI:83833"/>
        <dbReference type="ChEBI" id="CHEBI:83834"/>
        <dbReference type="EC" id="5.2.1.8"/>
    </reaction>
</comment>
<reference evidence="5" key="1">
    <citation type="submission" date="2018-10" db="EMBL/GenBank/DDBJ databases">
        <title>Transcriptome assembly of Aceria tosichella (Wheat curl mite) Type 2.</title>
        <authorList>
            <person name="Scully E.D."/>
            <person name="Geib S.M."/>
            <person name="Palmer N.A."/>
            <person name="Gupta A.K."/>
            <person name="Sarath G."/>
            <person name="Tatineni S."/>
        </authorList>
    </citation>
    <scope>NUCLEOTIDE SEQUENCE</scope>
    <source>
        <strain evidence="5">LincolnNE</strain>
    </source>
</reference>
<dbReference type="GO" id="GO:0003755">
    <property type="term" value="F:peptidyl-prolyl cis-trans isomerase activity"/>
    <property type="evidence" value="ECO:0007669"/>
    <property type="project" value="UniProtKB-KW"/>
</dbReference>
<evidence type="ECO:0000313" key="5">
    <source>
        <dbReference type="EMBL" id="MDE51387.1"/>
    </source>
</evidence>
<dbReference type="GO" id="GO:0012505">
    <property type="term" value="C:endomembrane system"/>
    <property type="evidence" value="ECO:0007669"/>
    <property type="project" value="TreeGrafter"/>
</dbReference>
<dbReference type="InterPro" id="IPR050754">
    <property type="entry name" value="FKBP4/5/8-like"/>
</dbReference>
<gene>
    <name evidence="5" type="primary">FKBP8</name>
    <name evidence="5" type="ORF">g.1466</name>
</gene>
<dbReference type="Gene3D" id="3.10.50.40">
    <property type="match status" value="1"/>
</dbReference>
<dbReference type="GO" id="GO:0016020">
    <property type="term" value="C:membrane"/>
    <property type="evidence" value="ECO:0007669"/>
    <property type="project" value="TreeGrafter"/>
</dbReference>
<evidence type="ECO:0000256" key="3">
    <source>
        <dbReference type="PROSITE-ProRule" id="PRU00277"/>
    </source>
</evidence>